<dbReference type="OrthoDB" id="452395at2"/>
<reference evidence="4 5" key="1">
    <citation type="submission" date="2016-06" db="EMBL/GenBank/DDBJ databases">
        <authorList>
            <person name="Kjaerup R.B."/>
            <person name="Dalgaard T.S."/>
            <person name="Juul-Madsen H.R."/>
        </authorList>
    </citation>
    <scope>NUCLEOTIDE SEQUENCE [LARGE SCALE GENOMIC DNA]</scope>
    <source>
        <strain evidence="4 5">1S159</strain>
    </source>
</reference>
<dbReference type="Proteomes" id="UP000093523">
    <property type="component" value="Unassembled WGS sequence"/>
</dbReference>
<feature type="domain" description="HIRAN" evidence="3">
    <location>
        <begin position="129"/>
        <end position="226"/>
    </location>
</feature>
<evidence type="ECO:0000256" key="1">
    <source>
        <dbReference type="ARBA" id="ARBA00022723"/>
    </source>
</evidence>
<dbReference type="GO" id="GO:0008270">
    <property type="term" value="F:zinc ion binding"/>
    <property type="evidence" value="ECO:0007669"/>
    <property type="project" value="InterPro"/>
</dbReference>
<evidence type="ECO:0000313" key="4">
    <source>
        <dbReference type="EMBL" id="OCH19469.1"/>
    </source>
</evidence>
<dbReference type="InterPro" id="IPR014905">
    <property type="entry name" value="HIRAN"/>
</dbReference>
<keyword evidence="2" id="KW-0378">Hydrolase</keyword>
<evidence type="ECO:0000313" key="5">
    <source>
        <dbReference type="Proteomes" id="UP000093523"/>
    </source>
</evidence>
<dbReference type="SMART" id="SM00910">
    <property type="entry name" value="HIRAN"/>
    <property type="match status" value="1"/>
</dbReference>
<proteinExistence type="predicted"/>
<name>A0A1B9NW72_ALILO</name>
<dbReference type="STRING" id="688.A6E04_15675"/>
<dbReference type="RefSeq" id="WP_065611677.1">
    <property type="nucleotide sequence ID" value="NZ_CAWMPN010000015.1"/>
</dbReference>
<protein>
    <recommendedName>
        <fullName evidence="3">HIRAN domain-containing protein</fullName>
    </recommendedName>
</protein>
<organism evidence="4 5">
    <name type="scientific">Aliivibrio logei</name>
    <name type="common">Vibrio logei</name>
    <dbReference type="NCBI Taxonomy" id="688"/>
    <lineage>
        <taxon>Bacteria</taxon>
        <taxon>Pseudomonadati</taxon>
        <taxon>Pseudomonadota</taxon>
        <taxon>Gammaproteobacteria</taxon>
        <taxon>Vibrionales</taxon>
        <taxon>Vibrionaceae</taxon>
        <taxon>Aliivibrio</taxon>
    </lineage>
</organism>
<dbReference type="AlphaFoldDB" id="A0A1B9NW72"/>
<keyword evidence="1" id="KW-0479">Metal-binding</keyword>
<gene>
    <name evidence="4" type="ORF">A6E04_15675</name>
</gene>
<dbReference type="GO" id="GO:0016818">
    <property type="term" value="F:hydrolase activity, acting on acid anhydrides, in phosphorus-containing anhydrides"/>
    <property type="evidence" value="ECO:0007669"/>
    <property type="project" value="InterPro"/>
</dbReference>
<dbReference type="GO" id="GO:0003676">
    <property type="term" value="F:nucleic acid binding"/>
    <property type="evidence" value="ECO:0007669"/>
    <property type="project" value="InterPro"/>
</dbReference>
<dbReference type="Pfam" id="PF08797">
    <property type="entry name" value="HIRAN"/>
    <property type="match status" value="1"/>
</dbReference>
<evidence type="ECO:0000256" key="2">
    <source>
        <dbReference type="ARBA" id="ARBA00022801"/>
    </source>
</evidence>
<dbReference type="EMBL" id="MAJU01000015">
    <property type="protein sequence ID" value="OCH19469.1"/>
    <property type="molecule type" value="Genomic_DNA"/>
</dbReference>
<evidence type="ECO:0000259" key="3">
    <source>
        <dbReference type="SMART" id="SM00910"/>
    </source>
</evidence>
<accession>A0A1B9NW72</accession>
<comment type="caution">
    <text evidence="4">The sequence shown here is derived from an EMBL/GenBank/DDBJ whole genome shotgun (WGS) entry which is preliminary data.</text>
</comment>
<dbReference type="Gene3D" id="3.30.70.2330">
    <property type="match status" value="1"/>
</dbReference>
<sequence>MKSVFVIWKDITDGMWHPVAQLTRDEGIYRLNYTKGSNHPNFIPFPRMNNKTTSYVSTELFAFFKNRLLPMNRPEFRKMVDWSDLNLDTYDELDMLGISGGARKTDQYRIIPKPQVVNGNEYKLRFFTNGVSHLAEENTKRISELLVGEQLNFECEESNPHDCNAILVTTIDDEKIKVGYCPKYYNSDVKKLLETPELMEHSLTVVKTNLEAPAQFRLLCEFTTKWPDGFIPFTSEDYLAHTTN</sequence>